<dbReference type="PANTHER" id="PTHR20935:SF0">
    <property type="entry name" value="SERINE_THREONINE-PROTEIN PHOSPHATASE PGAM5, MITOCHONDRIAL"/>
    <property type="match status" value="1"/>
</dbReference>
<sequence length="216" mass="24487">MTTITLIRHGQANNTATDEAGYDRLSDLGRQQARWLGEHMRDTGQRYARHYTGTLTRHQQTAQEWGTEDFTADARLDEVRYFDLSERMHAQFGIPHPTGHGDFIDHLPLTFAAWQEGKIDGAPETFHDFQTRVSEVIHEIAEGGEDAIIFTSGGFIGMATRVVMGLDLGPFTRTILPIMNSSIHRMRLMPAGLTLTQYNAVPHLEHKDRHHAQTHF</sequence>
<dbReference type="InterPro" id="IPR029033">
    <property type="entry name" value="His_PPase_superfam"/>
</dbReference>
<keyword evidence="3" id="KW-1185">Reference proteome</keyword>
<accession>A0A2R8ATI6</accession>
<dbReference type="RefSeq" id="WP_108858250.1">
    <property type="nucleotide sequence ID" value="NZ_OMOI01000002.1"/>
</dbReference>
<name>A0A2R8ATI6_9RHOB</name>
<organism evidence="2 3">
    <name type="scientific">Aliiroseovarius pelagivivens</name>
    <dbReference type="NCBI Taxonomy" id="1639690"/>
    <lineage>
        <taxon>Bacteria</taxon>
        <taxon>Pseudomonadati</taxon>
        <taxon>Pseudomonadota</taxon>
        <taxon>Alphaproteobacteria</taxon>
        <taxon>Rhodobacterales</taxon>
        <taxon>Paracoccaceae</taxon>
        <taxon>Aliiroseovarius</taxon>
    </lineage>
</organism>
<evidence type="ECO:0000313" key="3">
    <source>
        <dbReference type="Proteomes" id="UP000244911"/>
    </source>
</evidence>
<dbReference type="InterPro" id="IPR051021">
    <property type="entry name" value="Mito_Ser/Thr_phosphatase"/>
</dbReference>
<dbReference type="SUPFAM" id="SSF53254">
    <property type="entry name" value="Phosphoglycerate mutase-like"/>
    <property type="match status" value="1"/>
</dbReference>
<reference evidence="3" key="1">
    <citation type="submission" date="2018-03" db="EMBL/GenBank/DDBJ databases">
        <authorList>
            <person name="Rodrigo-Torres L."/>
            <person name="Arahal R. D."/>
            <person name="Lucena T."/>
        </authorList>
    </citation>
    <scope>NUCLEOTIDE SEQUENCE [LARGE SCALE GENOMIC DNA]</scope>
    <source>
        <strain evidence="3">CECT 8811</strain>
    </source>
</reference>
<dbReference type="PANTHER" id="PTHR20935">
    <property type="entry name" value="PHOSPHOGLYCERATE MUTASE-RELATED"/>
    <property type="match status" value="1"/>
</dbReference>
<dbReference type="AlphaFoldDB" id="A0A2R8ATI6"/>
<gene>
    <name evidence="2" type="ORF">ALP8811_03240</name>
</gene>
<dbReference type="Pfam" id="PF00300">
    <property type="entry name" value="His_Phos_1"/>
    <property type="match status" value="1"/>
</dbReference>
<dbReference type="CDD" id="cd07067">
    <property type="entry name" value="HP_PGM_like"/>
    <property type="match status" value="1"/>
</dbReference>
<proteinExistence type="predicted"/>
<protein>
    <recommendedName>
        <fullName evidence="4">2,3-bisphosphoglycerate-dependent phosphoglycerate mutase</fullName>
    </recommendedName>
</protein>
<evidence type="ECO:0008006" key="4">
    <source>
        <dbReference type="Google" id="ProtNLM"/>
    </source>
</evidence>
<dbReference type="InterPro" id="IPR013078">
    <property type="entry name" value="His_Pase_superF_clade-1"/>
</dbReference>
<dbReference type="SMART" id="SM00855">
    <property type="entry name" value="PGAM"/>
    <property type="match status" value="1"/>
</dbReference>
<dbReference type="OrthoDB" id="280692at2"/>
<keyword evidence="1" id="KW-0378">Hydrolase</keyword>
<dbReference type="Gene3D" id="3.40.50.1240">
    <property type="entry name" value="Phosphoglycerate mutase-like"/>
    <property type="match status" value="1"/>
</dbReference>
<dbReference type="EMBL" id="OMOI01000002">
    <property type="protein sequence ID" value="SPF79300.1"/>
    <property type="molecule type" value="Genomic_DNA"/>
</dbReference>
<evidence type="ECO:0000313" key="2">
    <source>
        <dbReference type="EMBL" id="SPF79300.1"/>
    </source>
</evidence>
<dbReference type="GO" id="GO:0016787">
    <property type="term" value="F:hydrolase activity"/>
    <property type="evidence" value="ECO:0007669"/>
    <property type="project" value="UniProtKB-KW"/>
</dbReference>
<dbReference type="Proteomes" id="UP000244911">
    <property type="component" value="Unassembled WGS sequence"/>
</dbReference>
<evidence type="ECO:0000256" key="1">
    <source>
        <dbReference type="ARBA" id="ARBA00022801"/>
    </source>
</evidence>